<dbReference type="Gene3D" id="2.130.10.10">
    <property type="entry name" value="YVTN repeat-like/Quinoprotein amine dehydrogenase"/>
    <property type="match status" value="1"/>
</dbReference>
<organism evidence="3 4">
    <name type="scientific">Solanum tuberosum</name>
    <name type="common">Potato</name>
    <dbReference type="NCBI Taxonomy" id="4113"/>
    <lineage>
        <taxon>Eukaryota</taxon>
        <taxon>Viridiplantae</taxon>
        <taxon>Streptophyta</taxon>
        <taxon>Embryophyta</taxon>
        <taxon>Tracheophyta</taxon>
        <taxon>Spermatophyta</taxon>
        <taxon>Magnoliopsida</taxon>
        <taxon>eudicotyledons</taxon>
        <taxon>Gunneridae</taxon>
        <taxon>Pentapetalae</taxon>
        <taxon>asterids</taxon>
        <taxon>lamiids</taxon>
        <taxon>Solanales</taxon>
        <taxon>Solanaceae</taxon>
        <taxon>Solanoideae</taxon>
        <taxon>Solaneae</taxon>
        <taxon>Solanum</taxon>
    </lineage>
</organism>
<sequence>MTGFRNTNSQISASVTADGRYVVCASEDSHVYIWKHEGDSRPSRNRGVTITQSYEHFHCQDVSVAIPWPGISDNLRLSDSSLGEQNGHADHLDEVSTANHSPTPIEENGTECSPLVSGCSNSPLHGTLSGAMNSYFFDKFSATWPEEKLLLATKNRSPRVSVDTSVDFSNGLNQSKSAWGFVIVTAGRRGEIRTFQNFGLPIRI</sequence>
<evidence type="ECO:0000313" key="3">
    <source>
        <dbReference type="EnsemblPlants" id="PGSC0003DMT400032429"/>
    </source>
</evidence>
<dbReference type="eggNOG" id="KOG0283">
    <property type="taxonomic scope" value="Eukaryota"/>
</dbReference>
<evidence type="ECO:0000256" key="2">
    <source>
        <dbReference type="ARBA" id="ARBA00022737"/>
    </source>
</evidence>
<proteinExistence type="predicted"/>
<dbReference type="Proteomes" id="UP000011115">
    <property type="component" value="Unassembled WGS sequence"/>
</dbReference>
<accession>M1AXF4</accession>
<evidence type="ECO:0000256" key="1">
    <source>
        <dbReference type="ARBA" id="ARBA00022574"/>
    </source>
</evidence>
<dbReference type="EnsemblPlants" id="PGSC0003DMT400032429">
    <property type="protein sequence ID" value="PGSC0003DMT400032429"/>
    <property type="gene ID" value="PGSC0003DMG402012456"/>
</dbReference>
<reference evidence="3" key="2">
    <citation type="submission" date="2015-06" db="UniProtKB">
        <authorList>
            <consortium name="EnsemblPlants"/>
        </authorList>
    </citation>
    <scope>IDENTIFICATION</scope>
    <source>
        <strain evidence="3">DM1-3 516 R44</strain>
    </source>
</reference>
<dbReference type="Gramene" id="PGSC0003DMT400032429">
    <property type="protein sequence ID" value="PGSC0003DMT400032429"/>
    <property type="gene ID" value="PGSC0003DMG402012456"/>
</dbReference>
<dbReference type="PANTHER" id="PTHR14221:SF67">
    <property type="entry name" value="WD REPEAT-CONTAINING PROTEIN 44-LIKE"/>
    <property type="match status" value="1"/>
</dbReference>
<reference evidence="4" key="1">
    <citation type="journal article" date="2011" name="Nature">
        <title>Genome sequence and analysis of the tuber crop potato.</title>
        <authorList>
            <consortium name="The Potato Genome Sequencing Consortium"/>
        </authorList>
    </citation>
    <scope>NUCLEOTIDE SEQUENCE [LARGE SCALE GENOMIC DNA]</scope>
    <source>
        <strain evidence="4">cv. DM1-3 516 R44</strain>
    </source>
</reference>
<dbReference type="AlphaFoldDB" id="M1AXF4"/>
<dbReference type="InterPro" id="IPR015943">
    <property type="entry name" value="WD40/YVTN_repeat-like_dom_sf"/>
</dbReference>
<dbReference type="PANTHER" id="PTHR14221">
    <property type="entry name" value="WD REPEAT DOMAIN 44"/>
    <property type="match status" value="1"/>
</dbReference>
<dbReference type="HOGENOM" id="CLU_048044_1_0_1"/>
<keyword evidence="2" id="KW-0677">Repeat</keyword>
<keyword evidence="4" id="KW-1185">Reference proteome</keyword>
<keyword evidence="1" id="KW-0853">WD repeat</keyword>
<protein>
    <submittedName>
        <fullName evidence="3">WD-repeat protein</fullName>
    </submittedName>
</protein>
<evidence type="ECO:0000313" key="4">
    <source>
        <dbReference type="Proteomes" id="UP000011115"/>
    </source>
</evidence>
<dbReference type="InterPro" id="IPR040324">
    <property type="entry name" value="WDR44/Dgr2"/>
</dbReference>
<name>M1AXF4_SOLTU</name>